<protein>
    <submittedName>
        <fullName evidence="1">Uncharacterized protein</fullName>
    </submittedName>
</protein>
<reference evidence="1" key="1">
    <citation type="submission" date="2023-05" db="EMBL/GenBank/DDBJ databases">
        <authorList>
            <person name="Stuckert A."/>
        </authorList>
    </citation>
    <scope>NUCLEOTIDE SEQUENCE</scope>
</reference>
<evidence type="ECO:0000313" key="1">
    <source>
        <dbReference type="EMBL" id="CAI9583341.1"/>
    </source>
</evidence>
<dbReference type="Proteomes" id="UP001162483">
    <property type="component" value="Unassembled WGS sequence"/>
</dbReference>
<proteinExistence type="predicted"/>
<sequence length="71" mass="7469">MDSPLVVGLTCPVGCSTRAGQRVLSAARSSLLQSSHHLRQIAGGVFREWPGLQSVPWCIVSLGACILILPA</sequence>
<evidence type="ECO:0000313" key="2">
    <source>
        <dbReference type="Proteomes" id="UP001162483"/>
    </source>
</evidence>
<gene>
    <name evidence="1" type="ORF">SPARVUS_LOCUS9792654</name>
</gene>
<name>A0ABN9EHW2_9NEOB</name>
<comment type="caution">
    <text evidence="1">The sequence shown here is derived from an EMBL/GenBank/DDBJ whole genome shotgun (WGS) entry which is preliminary data.</text>
</comment>
<keyword evidence="2" id="KW-1185">Reference proteome</keyword>
<organism evidence="1 2">
    <name type="scientific">Staurois parvus</name>
    <dbReference type="NCBI Taxonomy" id="386267"/>
    <lineage>
        <taxon>Eukaryota</taxon>
        <taxon>Metazoa</taxon>
        <taxon>Chordata</taxon>
        <taxon>Craniata</taxon>
        <taxon>Vertebrata</taxon>
        <taxon>Euteleostomi</taxon>
        <taxon>Amphibia</taxon>
        <taxon>Batrachia</taxon>
        <taxon>Anura</taxon>
        <taxon>Neobatrachia</taxon>
        <taxon>Ranoidea</taxon>
        <taxon>Ranidae</taxon>
        <taxon>Staurois</taxon>
    </lineage>
</organism>
<accession>A0ABN9EHW2</accession>
<dbReference type="EMBL" id="CATNWA010015432">
    <property type="protein sequence ID" value="CAI9583341.1"/>
    <property type="molecule type" value="Genomic_DNA"/>
</dbReference>